<dbReference type="Gene3D" id="2.60.120.10">
    <property type="entry name" value="Jelly Rolls"/>
    <property type="match status" value="1"/>
</dbReference>
<dbReference type="AlphaFoldDB" id="A0A6L6QAZ2"/>
<feature type="domain" description="Cyclic nucleotide-binding" evidence="1">
    <location>
        <begin position="46"/>
        <end position="127"/>
    </location>
</feature>
<dbReference type="SUPFAM" id="SSF51206">
    <property type="entry name" value="cAMP-binding domain-like"/>
    <property type="match status" value="1"/>
</dbReference>
<dbReference type="Proteomes" id="UP000472320">
    <property type="component" value="Unassembled WGS sequence"/>
</dbReference>
<dbReference type="InterPro" id="IPR000595">
    <property type="entry name" value="cNMP-bd_dom"/>
</dbReference>
<dbReference type="InterPro" id="IPR014710">
    <property type="entry name" value="RmlC-like_jellyroll"/>
</dbReference>
<gene>
    <name evidence="2" type="ORF">GM658_01470</name>
</gene>
<name>A0A6L6QAZ2_9BURK</name>
<dbReference type="OrthoDB" id="9152304at2"/>
<evidence type="ECO:0000313" key="2">
    <source>
        <dbReference type="EMBL" id="MTW09259.1"/>
    </source>
</evidence>
<organism evidence="2 3">
    <name type="scientific">Massilia eburnea</name>
    <dbReference type="NCBI Taxonomy" id="1776165"/>
    <lineage>
        <taxon>Bacteria</taxon>
        <taxon>Pseudomonadati</taxon>
        <taxon>Pseudomonadota</taxon>
        <taxon>Betaproteobacteria</taxon>
        <taxon>Burkholderiales</taxon>
        <taxon>Oxalobacteraceae</taxon>
        <taxon>Telluria group</taxon>
        <taxon>Massilia</taxon>
    </lineage>
</organism>
<comment type="caution">
    <text evidence="2">The sequence shown here is derived from an EMBL/GenBank/DDBJ whole genome shotgun (WGS) entry which is preliminary data.</text>
</comment>
<sequence>MPHAYQLHREQHREATVQRLGIARELYDRYTALSAPHVTCVRVRKGTVLQEAGTRATHYYWISSGVARRGHISVAGEDLTLGFITEGENTGSHSDMMGGLQGEPAREFFVAETPVEAWRIDWSAMQRHKAEHGFVHEYYLKIIECSIRRYAANLQIRSHSSAEARLAAFRSQFPGLEQRITQRALASYLGITTQYMSRLRKTA</sequence>
<dbReference type="Pfam" id="PF00027">
    <property type="entry name" value="cNMP_binding"/>
    <property type="match status" value="1"/>
</dbReference>
<proteinExistence type="predicted"/>
<dbReference type="InterPro" id="IPR018490">
    <property type="entry name" value="cNMP-bd_dom_sf"/>
</dbReference>
<evidence type="ECO:0000313" key="3">
    <source>
        <dbReference type="Proteomes" id="UP000472320"/>
    </source>
</evidence>
<protein>
    <submittedName>
        <fullName evidence="2">Cyclic nucleotide-binding domain-containing protein</fullName>
    </submittedName>
</protein>
<keyword evidence="3" id="KW-1185">Reference proteome</keyword>
<dbReference type="CDD" id="cd00038">
    <property type="entry name" value="CAP_ED"/>
    <property type="match status" value="1"/>
</dbReference>
<evidence type="ECO:0000259" key="1">
    <source>
        <dbReference type="PROSITE" id="PS50042"/>
    </source>
</evidence>
<dbReference type="EMBL" id="WNKX01000001">
    <property type="protein sequence ID" value="MTW09259.1"/>
    <property type="molecule type" value="Genomic_DNA"/>
</dbReference>
<accession>A0A6L6QAZ2</accession>
<dbReference type="PROSITE" id="PS50042">
    <property type="entry name" value="CNMP_BINDING_3"/>
    <property type="match status" value="1"/>
</dbReference>
<reference evidence="2 3" key="1">
    <citation type="submission" date="2019-11" db="EMBL/GenBank/DDBJ databases">
        <title>Type strains purchased from KCTC, JCM and DSMZ.</title>
        <authorList>
            <person name="Lu H."/>
        </authorList>
    </citation>
    <scope>NUCLEOTIDE SEQUENCE [LARGE SCALE GENOMIC DNA]</scope>
    <source>
        <strain evidence="2 3">JCM 31587</strain>
    </source>
</reference>